<dbReference type="SUPFAM" id="SSF46785">
    <property type="entry name" value="Winged helix' DNA-binding domain"/>
    <property type="match status" value="1"/>
</dbReference>
<evidence type="ECO:0000313" key="9">
    <source>
        <dbReference type="Proteomes" id="UP000256710"/>
    </source>
</evidence>
<dbReference type="SUPFAM" id="SSF55781">
    <property type="entry name" value="GAF domain-like"/>
    <property type="match status" value="1"/>
</dbReference>
<dbReference type="PROSITE" id="PS51078">
    <property type="entry name" value="ICLR_ED"/>
    <property type="match status" value="1"/>
</dbReference>
<dbReference type="InterPro" id="IPR014757">
    <property type="entry name" value="Tscrpt_reg_IclR_C"/>
</dbReference>
<evidence type="ECO:0000256" key="3">
    <source>
        <dbReference type="ARBA" id="ARBA00023163"/>
    </source>
</evidence>
<dbReference type="Proteomes" id="UP000255168">
    <property type="component" value="Plasmid II"/>
</dbReference>
<reference evidence="8 9" key="1">
    <citation type="submission" date="2018-01" db="EMBL/GenBank/DDBJ databases">
        <authorList>
            <person name="Clerissi C."/>
        </authorList>
    </citation>
    <scope>NUCLEOTIDE SEQUENCE [LARGE SCALE GENOMIC DNA]</scope>
    <source>
        <strain evidence="6">Cupriavidus taiwanensis STM 6082</strain>
        <strain evidence="7">Cupriavidus taiwanensis STM 6160</strain>
        <plasmid evidence="7">II</plasmid>
        <plasmid evidence="8">ii</plasmid>
    </source>
</reference>
<evidence type="ECO:0000259" key="5">
    <source>
        <dbReference type="PROSITE" id="PS51078"/>
    </source>
</evidence>
<evidence type="ECO:0000256" key="1">
    <source>
        <dbReference type="ARBA" id="ARBA00023015"/>
    </source>
</evidence>
<evidence type="ECO:0000313" key="6">
    <source>
        <dbReference type="EMBL" id="SOZ38975.1"/>
    </source>
</evidence>
<dbReference type="Pfam" id="PF09339">
    <property type="entry name" value="HTH_IclR"/>
    <property type="match status" value="1"/>
</dbReference>
<organism evidence="7 8">
    <name type="scientific">Cupriavidus neocaledonicus</name>
    <dbReference type="NCBI Taxonomy" id="1040979"/>
    <lineage>
        <taxon>Bacteria</taxon>
        <taxon>Pseudomonadati</taxon>
        <taxon>Pseudomonadota</taxon>
        <taxon>Betaproteobacteria</taxon>
        <taxon>Burkholderiales</taxon>
        <taxon>Burkholderiaceae</taxon>
        <taxon>Cupriavidus</taxon>
    </lineage>
</organism>
<dbReference type="InterPro" id="IPR050707">
    <property type="entry name" value="HTH_MetabolicPath_Reg"/>
</dbReference>
<dbReference type="InterPro" id="IPR036390">
    <property type="entry name" value="WH_DNA-bd_sf"/>
</dbReference>
<keyword evidence="9" id="KW-1185">Reference proteome</keyword>
<dbReference type="EMBL" id="OFTC01000036">
    <property type="protein sequence ID" value="SOZ38975.1"/>
    <property type="molecule type" value="Genomic_DNA"/>
</dbReference>
<dbReference type="PANTHER" id="PTHR30136:SF39">
    <property type="entry name" value="TRANSCRIPTIONAL REGULATORY PROTEIN"/>
    <property type="match status" value="1"/>
</dbReference>
<keyword evidence="7" id="KW-0614">Plasmid</keyword>
<dbReference type="PROSITE" id="PS51077">
    <property type="entry name" value="HTH_ICLR"/>
    <property type="match status" value="1"/>
</dbReference>
<accession>A0A375HRJ7</accession>
<dbReference type="GO" id="GO:0003677">
    <property type="term" value="F:DNA binding"/>
    <property type="evidence" value="ECO:0007669"/>
    <property type="project" value="UniProtKB-KW"/>
</dbReference>
<name>A0A375HRJ7_9BURK</name>
<evidence type="ECO:0000259" key="4">
    <source>
        <dbReference type="PROSITE" id="PS51077"/>
    </source>
</evidence>
<dbReference type="PANTHER" id="PTHR30136">
    <property type="entry name" value="HELIX-TURN-HELIX TRANSCRIPTIONAL REGULATOR, ICLR FAMILY"/>
    <property type="match status" value="1"/>
</dbReference>
<dbReference type="GO" id="GO:0045892">
    <property type="term" value="P:negative regulation of DNA-templated transcription"/>
    <property type="evidence" value="ECO:0007669"/>
    <property type="project" value="TreeGrafter"/>
</dbReference>
<dbReference type="InterPro" id="IPR036388">
    <property type="entry name" value="WH-like_DNA-bd_sf"/>
</dbReference>
<dbReference type="InterPro" id="IPR029016">
    <property type="entry name" value="GAF-like_dom_sf"/>
</dbReference>
<dbReference type="InterPro" id="IPR005471">
    <property type="entry name" value="Tscrpt_reg_IclR_N"/>
</dbReference>
<dbReference type="Gene3D" id="3.30.450.40">
    <property type="match status" value="2"/>
</dbReference>
<feature type="domain" description="IclR-ED" evidence="5">
    <location>
        <begin position="83"/>
        <end position="240"/>
    </location>
</feature>
<protein>
    <submittedName>
        <fullName evidence="7">IclR family transcriptional regulator</fullName>
    </submittedName>
</protein>
<dbReference type="EMBL" id="LT984807">
    <property type="protein sequence ID" value="SPD59380.1"/>
    <property type="molecule type" value="Genomic_DNA"/>
</dbReference>
<evidence type="ECO:0000313" key="7">
    <source>
        <dbReference type="EMBL" id="SPD59380.1"/>
    </source>
</evidence>
<dbReference type="Pfam" id="PF01614">
    <property type="entry name" value="IclR_C"/>
    <property type="match status" value="2"/>
</dbReference>
<keyword evidence="3" id="KW-0804">Transcription</keyword>
<evidence type="ECO:0000256" key="2">
    <source>
        <dbReference type="ARBA" id="ARBA00023125"/>
    </source>
</evidence>
<keyword evidence="1" id="KW-0805">Transcription regulation</keyword>
<sequence length="253" mass="27763">MNRNTSPALEDAKESADKDTIVAVTRALQILEAFSADDTALTLAELSRRVGMGKSTVLRTARTLAQSEYLVQRDDGQWRLGAAAGWLGARYQAAFRVSETVEPVLRRISYETRESAAFYVREGDTRACLVRVEGPGAVRHHVRVGERLPLIGAPGRVLRAFAGEMGEPYETIRKDGYFISMGEREPEVSSIAVPVFGINWTLAGSLCISGPISRLTRDKLSEYAELMLAAGREMSYLISGSRGQTAKPSTWHP</sequence>
<geneLocation type="plasmid" evidence="8">
    <name>ii</name>
</geneLocation>
<dbReference type="AlphaFoldDB" id="A0A375HRJ7"/>
<evidence type="ECO:0000313" key="8">
    <source>
        <dbReference type="Proteomes" id="UP000255168"/>
    </source>
</evidence>
<dbReference type="GO" id="GO:0003700">
    <property type="term" value="F:DNA-binding transcription factor activity"/>
    <property type="evidence" value="ECO:0007669"/>
    <property type="project" value="TreeGrafter"/>
</dbReference>
<dbReference type="Gene3D" id="1.10.10.10">
    <property type="entry name" value="Winged helix-like DNA-binding domain superfamily/Winged helix DNA-binding domain"/>
    <property type="match status" value="1"/>
</dbReference>
<keyword evidence="2" id="KW-0238">DNA-binding</keyword>
<dbReference type="RefSeq" id="WP_018008381.1">
    <property type="nucleotide sequence ID" value="NZ_AQUR01000106.1"/>
</dbReference>
<proteinExistence type="predicted"/>
<gene>
    <name evidence="6" type="ORF">CBM2605_B130272</name>
    <name evidence="7" type="ORF">CBM2607_MP20032</name>
</gene>
<geneLocation type="plasmid" evidence="7">
    <name>II</name>
</geneLocation>
<dbReference type="SMART" id="SM00346">
    <property type="entry name" value="HTH_ICLR"/>
    <property type="match status" value="1"/>
</dbReference>
<dbReference type="Proteomes" id="UP000256710">
    <property type="component" value="Unassembled WGS sequence"/>
</dbReference>
<feature type="domain" description="HTH iclR-type" evidence="4">
    <location>
        <begin position="21"/>
        <end position="82"/>
    </location>
</feature>